<dbReference type="PANTHER" id="PTHR12815">
    <property type="entry name" value="SORTING AND ASSEMBLY MACHINERY SAMM50 PROTEIN FAMILY MEMBER"/>
    <property type="match status" value="1"/>
</dbReference>
<accession>A0A3D4V9U2</accession>
<comment type="subcellular location">
    <subcellularLocation>
        <location evidence="1">Membrane</location>
    </subcellularLocation>
</comment>
<gene>
    <name evidence="6" type="ORF">DGD08_09385</name>
</gene>
<evidence type="ECO:0000256" key="3">
    <source>
        <dbReference type="ARBA" id="ARBA00022692"/>
    </source>
</evidence>
<dbReference type="EMBL" id="DPIY01000009">
    <property type="protein sequence ID" value="HCT57408.1"/>
    <property type="molecule type" value="Genomic_DNA"/>
</dbReference>
<dbReference type="Proteomes" id="UP000264071">
    <property type="component" value="Unassembled WGS sequence"/>
</dbReference>
<evidence type="ECO:0000259" key="5">
    <source>
        <dbReference type="Pfam" id="PF01103"/>
    </source>
</evidence>
<dbReference type="AlphaFoldDB" id="A0A3D4V9U2"/>
<evidence type="ECO:0000256" key="2">
    <source>
        <dbReference type="ARBA" id="ARBA00022452"/>
    </source>
</evidence>
<dbReference type="Gene3D" id="2.40.160.50">
    <property type="entry name" value="membrane protein fhac: a member of the omp85/tpsb transporter family"/>
    <property type="match status" value="1"/>
</dbReference>
<evidence type="ECO:0000256" key="4">
    <source>
        <dbReference type="ARBA" id="ARBA00023136"/>
    </source>
</evidence>
<evidence type="ECO:0000313" key="7">
    <source>
        <dbReference type="Proteomes" id="UP000264071"/>
    </source>
</evidence>
<keyword evidence="4" id="KW-0472">Membrane</keyword>
<proteinExistence type="predicted"/>
<dbReference type="GO" id="GO:0019867">
    <property type="term" value="C:outer membrane"/>
    <property type="evidence" value="ECO:0007669"/>
    <property type="project" value="InterPro"/>
</dbReference>
<feature type="domain" description="Bacterial surface antigen (D15)" evidence="5">
    <location>
        <begin position="372"/>
        <end position="747"/>
    </location>
</feature>
<comment type="caution">
    <text evidence="6">The sequence shown here is derived from an EMBL/GenBank/DDBJ whole genome shotgun (WGS) entry which is preliminary data.</text>
</comment>
<evidence type="ECO:0000256" key="1">
    <source>
        <dbReference type="ARBA" id="ARBA00004370"/>
    </source>
</evidence>
<organism evidence="6 7">
    <name type="scientific">Gemmatimonas aurantiaca</name>
    <dbReference type="NCBI Taxonomy" id="173480"/>
    <lineage>
        <taxon>Bacteria</taxon>
        <taxon>Pseudomonadati</taxon>
        <taxon>Gemmatimonadota</taxon>
        <taxon>Gemmatimonadia</taxon>
        <taxon>Gemmatimonadales</taxon>
        <taxon>Gemmatimonadaceae</taxon>
        <taxon>Gemmatimonas</taxon>
    </lineage>
</organism>
<reference evidence="6 7" key="1">
    <citation type="journal article" date="2018" name="Nat. Biotechnol.">
        <title>A standardized bacterial taxonomy based on genome phylogeny substantially revises the tree of life.</title>
        <authorList>
            <person name="Parks D.H."/>
            <person name="Chuvochina M."/>
            <person name="Waite D.W."/>
            <person name="Rinke C."/>
            <person name="Skarshewski A."/>
            <person name="Chaumeil P.A."/>
            <person name="Hugenholtz P."/>
        </authorList>
    </citation>
    <scope>NUCLEOTIDE SEQUENCE [LARGE SCALE GENOMIC DNA]</scope>
    <source>
        <strain evidence="6">UBA8844</strain>
    </source>
</reference>
<dbReference type="PANTHER" id="PTHR12815:SF18">
    <property type="entry name" value="SORTING AND ASSEMBLY MACHINERY COMPONENT 50 HOMOLOG"/>
    <property type="match status" value="1"/>
</dbReference>
<dbReference type="InterPro" id="IPR000184">
    <property type="entry name" value="Bac_surfAg_D15"/>
</dbReference>
<protein>
    <submittedName>
        <fullName evidence="6">Outer membrane protein assembly factor</fullName>
    </submittedName>
</protein>
<evidence type="ECO:0000313" key="6">
    <source>
        <dbReference type="EMBL" id="HCT57408.1"/>
    </source>
</evidence>
<name>A0A3D4V9U2_9BACT</name>
<keyword evidence="3" id="KW-0812">Transmembrane</keyword>
<keyword evidence="2" id="KW-1134">Transmembrane beta strand</keyword>
<dbReference type="Gene3D" id="3.10.20.310">
    <property type="entry name" value="membrane protein fhac"/>
    <property type="match status" value="2"/>
</dbReference>
<dbReference type="Pfam" id="PF01103">
    <property type="entry name" value="Omp85"/>
    <property type="match status" value="1"/>
</dbReference>
<dbReference type="InterPro" id="IPR039910">
    <property type="entry name" value="D15-like"/>
</dbReference>
<sequence>MMRFRTHLRDFLRAWVPVALPLLLLLSVLPGVAMAQGTTRCDDDERVRAVSFSGSPAFDDMTLAASILTHEPGILKRLLGIGTAPCLDSLEMRRDALRIAVLHRQAGWFRASVTPDLQQRKDGVRVRFIVIPGPEAKIDTVDVSGLPEAPPGRRPYGQSLLALQGNRFDRTAVDATVIAVLGRLREVGFARAQTPVTKVTIDSATAKVSLGFVFETGSRLRIGEVKVNVQPRKEGDRQRIDSSEVARLVAIDPGDRYSTSEIVDAQRALYRSEAFRLVLLDTLPMQGPGADTLIGLKVSVAEAQTRSARAGVGWATLDCMRVQGRLVDRGFLGVGRRVELTARASKIGVGDPAGFAPSLCAPATRKDPFSEKLNYYLGTSISNSRLFGLPVAPTASVYSERRSEPFAYLRETTIGAMTEVSRQFSPRLVGSAGVQYENGKTTTDPITSCTRFGQCQPEEIILSAFGRGIGIASTSVSYDRTNDVLNPARGWRVRGEQRAGITYSELVSTLRFYRSTIEGATFLRAFKGVLALRVQASGVFAPGADLVDGTPLLPQQERLFAGGQNSVRGFQQNLLGPVVYVVQNVDTMPLPNGDFGVEAKAGAVADRAVPRGGTAMVVGNIEYRRGFRFLAEELQLVTFVDGGSLWETSSHRFSWKDVRYTPGVGIRVVTPLGPFRMDVGYRPYSATAGRALYINPSTTEGDMFYCASPRTDPDADYSDVLSCPATFRPPSGRGFLSKLVFHFGLGHAF</sequence>